<dbReference type="GO" id="GO:0031124">
    <property type="term" value="P:mRNA 3'-end processing"/>
    <property type="evidence" value="ECO:0007669"/>
    <property type="project" value="UniProtKB-UniRule"/>
</dbReference>
<dbReference type="SMART" id="SM00356">
    <property type="entry name" value="ZnF_C3H1"/>
    <property type="match status" value="5"/>
</dbReference>
<dbReference type="AlphaFoldDB" id="A0A433DEW8"/>
<keyword evidence="9 11" id="KW-0539">Nucleus</keyword>
<evidence type="ECO:0000256" key="4">
    <source>
        <dbReference type="ARBA" id="ARBA00022723"/>
    </source>
</evidence>
<feature type="zinc finger region" description="C3H1-type" evidence="10">
    <location>
        <begin position="48"/>
        <end position="75"/>
    </location>
</feature>
<sequence>MRDTWKHPTILSHIVMTLLITPTETITFDFEDFIKNELNLDLNNEFKKEDEQICKFYLKGTCNKGYSCQFRHNNAGRDKSVVCKHWLRGLCKKGDQCEFLHEFNLKKMPECRFYSKFGECSNGDECMYLHIDPESKVKECPWYARGFCKLGPLCRHKHVRMMICQDYLTGFCPLGPECTNGHPKYELPQIHEDEPNRRYESEGRETGEERFERASTFGHGGGGFRRMEEVTCFKVRAIVSSNADPLSRYPGINML</sequence>
<protein>
    <recommendedName>
        <fullName evidence="11">mRNA 3'-end-processing protein</fullName>
    </recommendedName>
</protein>
<dbReference type="EMBL" id="RBNI01002331">
    <property type="protein sequence ID" value="RUP49400.1"/>
    <property type="molecule type" value="Genomic_DNA"/>
</dbReference>
<keyword evidence="3 11" id="KW-0507">mRNA processing</keyword>
<organism evidence="15 16">
    <name type="scientific">Jimgerdemannia flammicorona</name>
    <dbReference type="NCBI Taxonomy" id="994334"/>
    <lineage>
        <taxon>Eukaryota</taxon>
        <taxon>Fungi</taxon>
        <taxon>Fungi incertae sedis</taxon>
        <taxon>Mucoromycota</taxon>
        <taxon>Mucoromycotina</taxon>
        <taxon>Endogonomycetes</taxon>
        <taxon>Endogonales</taxon>
        <taxon>Endogonaceae</taxon>
        <taxon>Jimgerdemannia</taxon>
    </lineage>
</organism>
<feature type="domain" description="C3H1-type" evidence="14">
    <location>
        <begin position="77"/>
        <end position="104"/>
    </location>
</feature>
<comment type="similarity">
    <text evidence="2 11">Belongs to the CPSF4/YTH1 family.</text>
</comment>
<dbReference type="InterPro" id="IPR000571">
    <property type="entry name" value="Znf_CCCH"/>
</dbReference>
<dbReference type="InterPro" id="IPR041686">
    <property type="entry name" value="Znf-CCCH_3"/>
</dbReference>
<evidence type="ECO:0000256" key="9">
    <source>
        <dbReference type="ARBA" id="ARBA00023242"/>
    </source>
</evidence>
<evidence type="ECO:0000256" key="8">
    <source>
        <dbReference type="ARBA" id="ARBA00022884"/>
    </source>
</evidence>
<evidence type="ECO:0000313" key="16">
    <source>
        <dbReference type="Proteomes" id="UP000268093"/>
    </source>
</evidence>
<dbReference type="Pfam" id="PF00642">
    <property type="entry name" value="zf-CCCH"/>
    <property type="match status" value="1"/>
</dbReference>
<dbReference type="Proteomes" id="UP000268093">
    <property type="component" value="Unassembled WGS sequence"/>
</dbReference>
<evidence type="ECO:0000256" key="5">
    <source>
        <dbReference type="ARBA" id="ARBA00022737"/>
    </source>
</evidence>
<feature type="zinc finger region" description="C3H1-type" evidence="10">
    <location>
        <begin position="163"/>
        <end position="185"/>
    </location>
</feature>
<comment type="subcellular location">
    <subcellularLocation>
        <location evidence="1 11">Nucleus</location>
    </subcellularLocation>
</comment>
<dbReference type="Pfam" id="PF15663">
    <property type="entry name" value="zf-CCCH_3"/>
    <property type="match status" value="1"/>
</dbReference>
<dbReference type="SUPFAM" id="SSF90229">
    <property type="entry name" value="CCCH zinc finger"/>
    <property type="match status" value="3"/>
</dbReference>
<dbReference type="PANTHER" id="PTHR23102">
    <property type="entry name" value="CLEAVAGE AND POLYADENYLATION SPECIFICITY FACTOR SUBUNIT 4-RELATED"/>
    <property type="match status" value="1"/>
</dbReference>
<dbReference type="GO" id="GO:0008270">
    <property type="term" value="F:zinc ion binding"/>
    <property type="evidence" value="ECO:0007669"/>
    <property type="project" value="UniProtKB-KW"/>
</dbReference>
<proteinExistence type="inferred from homology"/>
<evidence type="ECO:0000256" key="7">
    <source>
        <dbReference type="ARBA" id="ARBA00022833"/>
    </source>
</evidence>
<keyword evidence="13" id="KW-0732">Signal</keyword>
<evidence type="ECO:0000256" key="3">
    <source>
        <dbReference type="ARBA" id="ARBA00022664"/>
    </source>
</evidence>
<evidence type="ECO:0000256" key="12">
    <source>
        <dbReference type="SAM" id="MobiDB-lite"/>
    </source>
</evidence>
<comment type="caution">
    <text evidence="15">The sequence shown here is derived from an EMBL/GenBank/DDBJ whole genome shotgun (WGS) entry which is preliminary data.</text>
</comment>
<feature type="domain" description="C3H1-type" evidence="14">
    <location>
        <begin position="48"/>
        <end position="75"/>
    </location>
</feature>
<evidence type="ECO:0000256" key="10">
    <source>
        <dbReference type="PROSITE-ProRule" id="PRU00723"/>
    </source>
</evidence>
<dbReference type="GO" id="GO:0003723">
    <property type="term" value="F:RNA binding"/>
    <property type="evidence" value="ECO:0007669"/>
    <property type="project" value="UniProtKB-UniRule"/>
</dbReference>
<gene>
    <name evidence="15" type="ORF">BC936DRAFT_142601</name>
</gene>
<keyword evidence="7 10" id="KW-0862">Zinc</keyword>
<comment type="function">
    <text evidence="11">Component of the cleavage factor I (CF I) involved in pre-mRNA 3'-end processing.</text>
</comment>
<evidence type="ECO:0000256" key="13">
    <source>
        <dbReference type="SAM" id="SignalP"/>
    </source>
</evidence>
<evidence type="ECO:0000313" key="15">
    <source>
        <dbReference type="EMBL" id="RUP49400.1"/>
    </source>
</evidence>
<evidence type="ECO:0000256" key="6">
    <source>
        <dbReference type="ARBA" id="ARBA00022771"/>
    </source>
</evidence>
<evidence type="ECO:0000256" key="1">
    <source>
        <dbReference type="ARBA" id="ARBA00004123"/>
    </source>
</evidence>
<feature type="domain" description="C3H1-type" evidence="14">
    <location>
        <begin position="163"/>
        <end position="185"/>
    </location>
</feature>
<evidence type="ECO:0000256" key="2">
    <source>
        <dbReference type="ARBA" id="ARBA00008907"/>
    </source>
</evidence>
<dbReference type="Pfam" id="PF14608">
    <property type="entry name" value="zf-CCCH_2"/>
    <property type="match status" value="1"/>
</dbReference>
<feature type="zinc finger region" description="C3H1-type" evidence="10">
    <location>
        <begin position="134"/>
        <end position="161"/>
    </location>
</feature>
<feature type="signal peptide" evidence="13">
    <location>
        <begin position="1"/>
        <end position="25"/>
    </location>
</feature>
<dbReference type="InterPro" id="IPR036855">
    <property type="entry name" value="Znf_CCCH_sf"/>
</dbReference>
<dbReference type="PROSITE" id="PS50103">
    <property type="entry name" value="ZF_C3H1"/>
    <property type="match status" value="5"/>
</dbReference>
<evidence type="ECO:0000256" key="11">
    <source>
        <dbReference type="RuleBase" id="RU369008"/>
    </source>
</evidence>
<dbReference type="Gene3D" id="4.10.1000.10">
    <property type="entry name" value="Zinc finger, CCCH-type"/>
    <property type="match status" value="3"/>
</dbReference>
<reference evidence="15 16" key="1">
    <citation type="journal article" date="2018" name="New Phytol.">
        <title>Phylogenomics of Endogonaceae and evolution of mycorrhizas within Mucoromycota.</title>
        <authorList>
            <person name="Chang Y."/>
            <person name="Desiro A."/>
            <person name="Na H."/>
            <person name="Sandor L."/>
            <person name="Lipzen A."/>
            <person name="Clum A."/>
            <person name="Barry K."/>
            <person name="Grigoriev I.V."/>
            <person name="Martin F.M."/>
            <person name="Stajich J.E."/>
            <person name="Smith M.E."/>
            <person name="Bonito G."/>
            <person name="Spatafora J.W."/>
        </authorList>
    </citation>
    <scope>NUCLEOTIDE SEQUENCE [LARGE SCALE GENOMIC DNA]</scope>
    <source>
        <strain evidence="15 16">GMNB39</strain>
    </source>
</reference>
<feature type="domain" description="C3H1-type" evidence="14">
    <location>
        <begin position="105"/>
        <end position="133"/>
    </location>
</feature>
<keyword evidence="6 10" id="KW-0863">Zinc-finger</keyword>
<keyword evidence="8 11" id="KW-0694">RNA-binding</keyword>
<name>A0A433DEW8_9FUNG</name>
<evidence type="ECO:0000259" key="14">
    <source>
        <dbReference type="PROSITE" id="PS50103"/>
    </source>
</evidence>
<feature type="zinc finger region" description="C3H1-type" evidence="10">
    <location>
        <begin position="77"/>
        <end position="104"/>
    </location>
</feature>
<dbReference type="GO" id="GO:0005634">
    <property type="term" value="C:nucleus"/>
    <property type="evidence" value="ECO:0007669"/>
    <property type="project" value="UniProtKB-SubCell"/>
</dbReference>
<feature type="domain" description="C3H1-type" evidence="14">
    <location>
        <begin position="134"/>
        <end position="161"/>
    </location>
</feature>
<feature type="zinc finger region" description="C3H1-type" evidence="10">
    <location>
        <begin position="105"/>
        <end position="133"/>
    </location>
</feature>
<keyword evidence="5 11" id="KW-0677">Repeat</keyword>
<feature type="chain" id="PRO_5019556137" description="mRNA 3'-end-processing protein" evidence="13">
    <location>
        <begin position="26"/>
        <end position="255"/>
    </location>
</feature>
<keyword evidence="16" id="KW-1185">Reference proteome</keyword>
<dbReference type="PANTHER" id="PTHR23102:SF24">
    <property type="entry name" value="CLEAVAGE AND POLYADENYLATION SPECIFICITY FACTOR SUBUNIT 4"/>
    <property type="match status" value="1"/>
</dbReference>
<dbReference type="OrthoDB" id="1914176at2759"/>
<accession>A0A433DEW8</accession>
<feature type="region of interest" description="Disordered" evidence="12">
    <location>
        <begin position="190"/>
        <end position="210"/>
    </location>
</feature>
<keyword evidence="4 10" id="KW-0479">Metal-binding</keyword>
<dbReference type="FunFam" id="4.10.1000.10:FF:000012">
    <property type="entry name" value="cleavage and polyadenylation specificity factor subunit 4"/>
    <property type="match status" value="1"/>
</dbReference>
<dbReference type="InterPro" id="IPR045348">
    <property type="entry name" value="CPSF4/Yth1"/>
</dbReference>